<dbReference type="Pfam" id="PF07993">
    <property type="entry name" value="NAD_binding_4"/>
    <property type="match status" value="1"/>
</dbReference>
<gene>
    <name evidence="8" type="ORF">GCM10011487_57030</name>
</gene>
<dbReference type="InterPro" id="IPR013120">
    <property type="entry name" value="FAR_NAD-bd"/>
</dbReference>
<dbReference type="PROSITE" id="PS50075">
    <property type="entry name" value="CARRIER"/>
    <property type="match status" value="2"/>
</dbReference>
<dbReference type="Gene3D" id="1.10.1200.10">
    <property type="entry name" value="ACP-like"/>
    <property type="match status" value="2"/>
</dbReference>
<evidence type="ECO:0000256" key="5">
    <source>
        <dbReference type="ARBA" id="ARBA00022598"/>
    </source>
</evidence>
<comment type="similarity">
    <text evidence="2">Belongs to the ATP-dependent AMP-binding enzyme family.</text>
</comment>
<feature type="domain" description="Carrier" evidence="7">
    <location>
        <begin position="1022"/>
        <end position="1096"/>
    </location>
</feature>
<dbReference type="InterPro" id="IPR000873">
    <property type="entry name" value="AMP-dep_synth/lig_dom"/>
</dbReference>
<dbReference type="FunFam" id="3.40.50.980:FF:000001">
    <property type="entry name" value="Non-ribosomal peptide synthetase"/>
    <property type="match status" value="2"/>
</dbReference>
<proteinExistence type="inferred from homology"/>
<dbReference type="InterPro" id="IPR020806">
    <property type="entry name" value="PKS_PP-bd"/>
</dbReference>
<dbReference type="SUPFAM" id="SSF47336">
    <property type="entry name" value="ACP-like"/>
    <property type="match status" value="2"/>
</dbReference>
<dbReference type="Pfam" id="PF00550">
    <property type="entry name" value="PP-binding"/>
    <property type="match status" value="2"/>
</dbReference>
<dbReference type="SUPFAM" id="SSF56801">
    <property type="entry name" value="Acetyl-CoA synthetase-like"/>
    <property type="match status" value="2"/>
</dbReference>
<dbReference type="GO" id="GO:0043041">
    <property type="term" value="P:amino acid activation for nonribosomal peptide biosynthetic process"/>
    <property type="evidence" value="ECO:0007669"/>
    <property type="project" value="TreeGrafter"/>
</dbReference>
<dbReference type="Gene3D" id="3.40.50.720">
    <property type="entry name" value="NAD(P)-binding Rossmann-like Domain"/>
    <property type="match status" value="1"/>
</dbReference>
<name>A0A829YLI7_9GAMM</name>
<dbReference type="InterPro" id="IPR009081">
    <property type="entry name" value="PP-bd_ACP"/>
</dbReference>
<dbReference type="InterPro" id="IPR025110">
    <property type="entry name" value="AMP-bd_C"/>
</dbReference>
<dbReference type="Pfam" id="PF13193">
    <property type="entry name" value="AMP-binding_C"/>
    <property type="match status" value="2"/>
</dbReference>
<evidence type="ECO:0000256" key="6">
    <source>
        <dbReference type="SAM" id="MobiDB-lite"/>
    </source>
</evidence>
<comment type="cofactor">
    <cofactor evidence="1">
        <name>pantetheine 4'-phosphate</name>
        <dbReference type="ChEBI" id="CHEBI:47942"/>
    </cofactor>
</comment>
<reference evidence="9" key="1">
    <citation type="submission" date="2020-01" db="EMBL/GenBank/DDBJ databases">
        <title>'Steroidobacter agaridevorans' sp. nov., agar-degrading bacteria isolated from rhizosphere soils.</title>
        <authorList>
            <person name="Ikenaga M."/>
            <person name="Kataoka M."/>
            <person name="Murouchi A."/>
            <person name="Katsuragi S."/>
            <person name="Sakai M."/>
        </authorList>
    </citation>
    <scope>NUCLEOTIDE SEQUENCE [LARGE SCALE GENOMIC DNA]</scope>
    <source>
        <strain evidence="9">YU21-B</strain>
    </source>
</reference>
<dbReference type="GO" id="GO:0005737">
    <property type="term" value="C:cytoplasm"/>
    <property type="evidence" value="ECO:0007669"/>
    <property type="project" value="TreeGrafter"/>
</dbReference>
<dbReference type="PANTHER" id="PTHR45527">
    <property type="entry name" value="NONRIBOSOMAL PEPTIDE SYNTHETASE"/>
    <property type="match status" value="1"/>
</dbReference>
<dbReference type="InterPro" id="IPR036736">
    <property type="entry name" value="ACP-like_sf"/>
</dbReference>
<sequence length="2610" mass="289716">MADVPSNRMRFDGNSAQNNDRLEASGHVAETTPSPLEMGPGPEAITRHNGHLGNVELDIIERAVPGGSSNIQDIYPLSSLQEGMLFHGLLNRQNDTYVLSTLLEFQSSAQGKELVIALQTVVDRHDSLRTAILWEGLRKPIQVVYRQATLQVGHLDPDENEDLAEQFRELVKPKNHALDMKRAPVMTLEITPRAYRGKWYALLRVHHGVCDHQSLSMVITELMACMRETGHSLPLPVAYRSYIERNQRAIQSTESKDFFRRKLQDVREPTAPFGILDVHGDGRQLVEGRLEFEPAFSQRVRAQAKRHGVSAARLIHAAWALVVARTSGRDDVVFGTVLLATDQRGVKAPRVLGLAVNTLPLRLQLSALTAAQLLAHTDLELRLLSEHEHCPLMWAQQCSGVAGTSALFTSILNYRRASRLSQTPSTAGVRVIERGEAWTNYPITMIVDDHGNGFSLTAQTDRRIDPNRLTTYLEAAVSSLTDALEHRSSATALLLPILPENERKQLTDLFNATQAPYPKEHLLHQLFERQVERTPHAVAVVSADQYLTYRQLNARANQLACYLRRQGAKPDRFVGLCVDRGIDMIVGVLGILKSGAAYVPLDPNYPRDRLEYILKDAAPVTVLTQQRTRERLPETSHIVILDTQWADMGEYAATNLTPDGLNANCLAYVIYTSGSTGQPKGVAIEHRSAVNMVCWAQSTLSLDVFDETLQSTSLNFDLSVYECFVPLAVGGSLRIVPNAIALVDERPGVTLINTVPSAIKAIMNSGGIPTTTRVVNLAGEALTEDVVDSIFESSSVHCVSNLYGPSETTTYSTYVVMPREEGFNASVGRPVSNTQVHILDRNLQMVPLGVIGEIYIGGDGVARGYLHRPDLTADRFIADPFGPHTQARIYRTGDLGRWRADGTIEYLGRDDQQVKIRGFRIELGEIETKLVRHPHVKEAVVIAREDARGDKRLVAYVVPTQTSSIPMAEELGAALRHVFPEYMVPSAFMVLDRIPLSPNGKLDRQALPAPNWDAYISHDYEVPVGEVEKLLARIWEDLLGLKPVGRNHNFFELGGHSLLIVQLMDRLRQAGLSTDLRRVFESQTLKDLAEILASGVSEQSDVPPNRIPPGCTMITPDMLTLIELEQEHIDRIVHTVPGGAINIQDIYPLVPLQEGILFHHLMSAPGRDAYVLPFVFSVSSSERLCELKTALQRVIDRHDVLRTAVLWEELRQPVQIVYREATLHVDEIVLNAMNSPRDCIEELLRQERQTVDLRCAPLMRLWVATDEAKGQSYALLQLHHMIFDHTTLEVLTAEIVAHLEGRAHNLIPSVPYRDHVARVIRHVRLRDAEAFFRQKLGEVHEPTAPFGLIDVHGDGVEVNEAQERLTDQLAQSVRRQARRHGVSSATLFHAGWSLVIAHCSGRSDVVFGTLLLGRLQAGSDSSALGVFINTLPLRIQVECLSAKELVENTQQELVDLLSHEQASLAVAQKCSGVGGSRPLFSALLNYRHSSSTIESQWARADGIQLLGFKERTNYPITLSVDDMADGFTLTAQTDQRIAPQRIIGYLRMAMQSLVSALQASEPVLALSLPILPDAERRELASNFDAASTGTSDKLVHELFEAQVQRTPNAVAVVYEGRSLTYADLNRGSNQVAAYLGSRGVSSDDVIGICVNRTLDMVVGLLGILKCGGAYLPLDPSYPAERLNYMLADAAPKIVLTQKELVAALPETPSEVVLLDDPGNPIGTFGDESPSTTRKTTADGLVYVIYTSGSTGRPKGVAMSHRAMVSLIDWHRAHSRLSQRHRVLQYAPLSFDVAFQEIFSTLCAGSTLVLLDEWIRKDARALMEFIDSEYIDRLFIPPLMLQGLAECFSRTGAVATSLKDVIAAGEQLRVTPEVVELFTSLEDCWLHNHYGPTETHVVTALSLGGPPREWPSTPSIGRPVSNAKIYILDRHRQLAPLGAVGEIYIGGASLARGYLNRAEMTADRFLPPSTVAESQTRLYRTGDLGRWQSDGSIEYLGRNDDQVKIRGYRIELGEIEAHLSRHLKIKEVAVVAREDVPGEKRLVAYVCRRNSVDLSVEDLREYLKELLPQYMVPSAFVFLAVFPLTPSGKLDRRALPAPESDAYATEEYEAPEGAAEEAIAGIWREVLQVDRIGRRDNFFELGGHSLLAVKALFRLNEAFDASLRVTDIYMHPSVQQLGLRVAGGNGRDDLIDLAKEAALDDQIVPTHPYDGVPAAAVLVTGATGFVGRFLLAQLLRDTGATVYCLVRAHSVQQASARLRSTLMKWDLWRDQFEGKILAIPGDLRLPRLGVDASTYEILSREIDSIYHCGTSMNHLETYSMAKPANVDSAIELLRLATNKKTKLVNYISTMSVFQSSPGDTRVVDEHSPIERETHRQSNGYAASKWVGEKIFMVANERGIPCNIFRVGFVWADTEQGRYDDLQRGYRVLKSSLLSGYGISNFRYHAPPTPVDYTTRAVVFLATRHVEGGGIFHISSTRELIEGFFERCNDILGTSLELVPYFVWVRVMERLHRGGQTLPIVPLIEATFSMDERSFYEYERRIQSHNVAFSCERTHQELGRAGIEAPVLDDELLKKCIRSILLRDSDFQEASHGANVDRPGGDRLKLALLTQA</sequence>
<evidence type="ECO:0000256" key="1">
    <source>
        <dbReference type="ARBA" id="ARBA00001957"/>
    </source>
</evidence>
<dbReference type="Gene3D" id="3.40.50.980">
    <property type="match status" value="4"/>
</dbReference>
<dbReference type="SMART" id="SM00823">
    <property type="entry name" value="PKS_PP"/>
    <property type="match status" value="2"/>
</dbReference>
<keyword evidence="4" id="KW-0597">Phosphoprotein</keyword>
<keyword evidence="3" id="KW-0596">Phosphopantetheine</keyword>
<evidence type="ECO:0000256" key="4">
    <source>
        <dbReference type="ARBA" id="ARBA00022553"/>
    </source>
</evidence>
<dbReference type="CDD" id="cd17651">
    <property type="entry name" value="A_NRPS_VisG_like"/>
    <property type="match status" value="1"/>
</dbReference>
<dbReference type="InterPro" id="IPR020845">
    <property type="entry name" value="AMP-binding_CS"/>
</dbReference>
<dbReference type="InterPro" id="IPR023213">
    <property type="entry name" value="CAT-like_dom_sf"/>
</dbReference>
<evidence type="ECO:0000256" key="3">
    <source>
        <dbReference type="ARBA" id="ARBA00022450"/>
    </source>
</evidence>
<dbReference type="InterPro" id="IPR010080">
    <property type="entry name" value="Thioester_reductase-like_dom"/>
</dbReference>
<dbReference type="CDD" id="cd05235">
    <property type="entry name" value="SDR_e1"/>
    <property type="match status" value="1"/>
</dbReference>
<keyword evidence="5" id="KW-0436">Ligase</keyword>
<keyword evidence="9" id="KW-1185">Reference proteome</keyword>
<feature type="domain" description="Carrier" evidence="7">
    <location>
        <begin position="2109"/>
        <end position="2184"/>
    </location>
</feature>
<dbReference type="GO" id="GO:0016874">
    <property type="term" value="F:ligase activity"/>
    <property type="evidence" value="ECO:0007669"/>
    <property type="project" value="UniProtKB-KW"/>
</dbReference>
<dbReference type="PANTHER" id="PTHR45527:SF1">
    <property type="entry name" value="FATTY ACID SYNTHASE"/>
    <property type="match status" value="1"/>
</dbReference>
<dbReference type="Gene3D" id="3.30.559.10">
    <property type="entry name" value="Chloramphenicol acetyltransferase-like domain"/>
    <property type="match status" value="2"/>
</dbReference>
<protein>
    <recommendedName>
        <fullName evidence="7">Carrier domain-containing protein</fullName>
    </recommendedName>
</protein>
<dbReference type="InterPro" id="IPR045851">
    <property type="entry name" value="AMP-bd_C_sf"/>
</dbReference>
<dbReference type="Gene3D" id="3.30.300.30">
    <property type="match status" value="2"/>
</dbReference>
<dbReference type="FunFam" id="1.10.1200.10:FF:000005">
    <property type="entry name" value="Nonribosomal peptide synthetase 1"/>
    <property type="match status" value="2"/>
</dbReference>
<accession>A0A829YLI7</accession>
<dbReference type="NCBIfam" id="TIGR01746">
    <property type="entry name" value="Thioester-redct"/>
    <property type="match status" value="1"/>
</dbReference>
<comment type="caution">
    <text evidence="8">The sequence shown here is derived from an EMBL/GenBank/DDBJ whole genome shotgun (WGS) entry which is preliminary data.</text>
</comment>
<evidence type="ECO:0000256" key="2">
    <source>
        <dbReference type="ARBA" id="ARBA00006432"/>
    </source>
</evidence>
<dbReference type="InterPro" id="IPR036291">
    <property type="entry name" value="NAD(P)-bd_dom_sf"/>
</dbReference>
<dbReference type="Gene3D" id="3.30.559.30">
    <property type="entry name" value="Nonribosomal peptide synthetase, condensation domain"/>
    <property type="match status" value="2"/>
</dbReference>
<dbReference type="NCBIfam" id="TIGR01733">
    <property type="entry name" value="AA-adenyl-dom"/>
    <property type="match status" value="2"/>
</dbReference>
<dbReference type="SUPFAM" id="SSF52777">
    <property type="entry name" value="CoA-dependent acyltransferases"/>
    <property type="match status" value="4"/>
</dbReference>
<dbReference type="InterPro" id="IPR006162">
    <property type="entry name" value="Ppantetheine_attach_site"/>
</dbReference>
<evidence type="ECO:0000259" key="7">
    <source>
        <dbReference type="PROSITE" id="PS50075"/>
    </source>
</evidence>
<dbReference type="RefSeq" id="WP_161815291.1">
    <property type="nucleotide sequence ID" value="NZ_BLJN01000006.1"/>
</dbReference>
<dbReference type="Pfam" id="PF00668">
    <property type="entry name" value="Condensation"/>
    <property type="match status" value="2"/>
</dbReference>
<dbReference type="InterPro" id="IPR010071">
    <property type="entry name" value="AA_adenyl_dom"/>
</dbReference>
<dbReference type="Gene3D" id="2.30.38.10">
    <property type="entry name" value="Luciferase, Domain 3"/>
    <property type="match status" value="2"/>
</dbReference>
<dbReference type="CDD" id="cd19544">
    <property type="entry name" value="E-C_NRPS"/>
    <property type="match status" value="2"/>
</dbReference>
<dbReference type="PROSITE" id="PS00012">
    <property type="entry name" value="PHOSPHOPANTETHEINE"/>
    <property type="match status" value="1"/>
</dbReference>
<evidence type="ECO:0000313" key="8">
    <source>
        <dbReference type="EMBL" id="GFE83703.1"/>
    </source>
</evidence>
<dbReference type="InterPro" id="IPR001242">
    <property type="entry name" value="Condensation_dom"/>
</dbReference>
<organism evidence="8 9">
    <name type="scientific">Steroidobacter agaridevorans</name>
    <dbReference type="NCBI Taxonomy" id="2695856"/>
    <lineage>
        <taxon>Bacteria</taxon>
        <taxon>Pseudomonadati</taxon>
        <taxon>Pseudomonadota</taxon>
        <taxon>Gammaproteobacteria</taxon>
        <taxon>Steroidobacterales</taxon>
        <taxon>Steroidobacteraceae</taxon>
        <taxon>Steroidobacter</taxon>
    </lineage>
</organism>
<dbReference type="FunFam" id="2.30.38.10:FF:000001">
    <property type="entry name" value="Non-ribosomal peptide synthetase PvdI"/>
    <property type="match status" value="1"/>
</dbReference>
<dbReference type="Pfam" id="PF00501">
    <property type="entry name" value="AMP-binding"/>
    <property type="match status" value="2"/>
</dbReference>
<feature type="region of interest" description="Disordered" evidence="6">
    <location>
        <begin position="1"/>
        <end position="39"/>
    </location>
</feature>
<dbReference type="GO" id="GO:0044550">
    <property type="term" value="P:secondary metabolite biosynthetic process"/>
    <property type="evidence" value="ECO:0007669"/>
    <property type="project" value="UniProtKB-ARBA"/>
</dbReference>
<dbReference type="SUPFAM" id="SSF51735">
    <property type="entry name" value="NAD(P)-binding Rossmann-fold domains"/>
    <property type="match status" value="1"/>
</dbReference>
<dbReference type="FunFam" id="3.40.50.12780:FF:000012">
    <property type="entry name" value="Non-ribosomal peptide synthetase"/>
    <property type="match status" value="2"/>
</dbReference>
<evidence type="ECO:0000313" key="9">
    <source>
        <dbReference type="Proteomes" id="UP000445000"/>
    </source>
</evidence>
<dbReference type="Proteomes" id="UP000445000">
    <property type="component" value="Unassembled WGS sequence"/>
</dbReference>
<dbReference type="PROSITE" id="PS00455">
    <property type="entry name" value="AMP_BINDING"/>
    <property type="match status" value="2"/>
</dbReference>
<dbReference type="GO" id="GO:0031177">
    <property type="term" value="F:phosphopantetheine binding"/>
    <property type="evidence" value="ECO:0007669"/>
    <property type="project" value="InterPro"/>
</dbReference>
<dbReference type="FunFam" id="3.30.300.30:FF:000010">
    <property type="entry name" value="Enterobactin synthetase component F"/>
    <property type="match status" value="2"/>
</dbReference>
<dbReference type="EMBL" id="BLJN01000006">
    <property type="protein sequence ID" value="GFE83703.1"/>
    <property type="molecule type" value="Genomic_DNA"/>
</dbReference>
<dbReference type="NCBIfam" id="NF003417">
    <property type="entry name" value="PRK04813.1"/>
    <property type="match status" value="2"/>
</dbReference>